<name>A0A4Z0AWA0_9PSED</name>
<sequence length="122" mass="13315">MKDEYDFSSGKRGTVASNKGKTRITIMLDDAVIEAARERAEYAGTGYQTVINNLLRQALVSQDVHNLVPTSKKQTKTLQIINNGISQSEVEALEQQLIAVAGELNRVLGTPKTSKSKSKVPL</sequence>
<dbReference type="AlphaFoldDB" id="A0A4Z0AWA0"/>
<dbReference type="RefSeq" id="WP_135309772.1">
    <property type="nucleotide sequence ID" value="NZ_QUZT01000040.1"/>
</dbReference>
<keyword evidence="2" id="KW-1185">Reference proteome</keyword>
<evidence type="ECO:0000313" key="1">
    <source>
        <dbReference type="EMBL" id="TFY90710.1"/>
    </source>
</evidence>
<proteinExistence type="predicted"/>
<dbReference type="OrthoDB" id="5297245at2"/>
<reference evidence="1 2" key="1">
    <citation type="journal article" date="2019" name="Syst. Appl. Microbiol.">
        <title>New species of pathogenic Pseudomonas isolated from citrus in Tunisia: Proposal of Pseudomonas kairouanensis sp. nov. and Pseudomonas nabeulensis sp. nov.</title>
        <authorList>
            <person name="Oueslati M."/>
            <person name="Mulet M."/>
            <person name="Gomila M."/>
            <person name="Berge O."/>
            <person name="Hajlaoui M.R."/>
            <person name="Lalucat J."/>
            <person name="Sadfi-Zouaoui N."/>
            <person name="Garcia-Valdes E."/>
        </authorList>
    </citation>
    <scope>NUCLEOTIDE SEQUENCE [LARGE SCALE GENOMIC DNA]</scope>
    <source>
        <strain evidence="1 2">E10B</strain>
    </source>
</reference>
<gene>
    <name evidence="1" type="ORF">DYL61_20085</name>
</gene>
<organism evidence="1 2">
    <name type="scientific">Pseudomonas nabeulensis</name>
    <dbReference type="NCBI Taxonomy" id="2293833"/>
    <lineage>
        <taxon>Bacteria</taxon>
        <taxon>Pseudomonadati</taxon>
        <taxon>Pseudomonadota</taxon>
        <taxon>Gammaproteobacteria</taxon>
        <taxon>Pseudomonadales</taxon>
        <taxon>Pseudomonadaceae</taxon>
        <taxon>Pseudomonas</taxon>
    </lineage>
</organism>
<dbReference type="Pfam" id="PF14384">
    <property type="entry name" value="BrnA_antitoxin"/>
    <property type="match status" value="1"/>
</dbReference>
<dbReference type="InterPro" id="IPR025528">
    <property type="entry name" value="BrnA_antitoxin"/>
</dbReference>
<dbReference type="EMBL" id="QUZT01000040">
    <property type="protein sequence ID" value="TFY90710.1"/>
    <property type="molecule type" value="Genomic_DNA"/>
</dbReference>
<evidence type="ECO:0008006" key="3">
    <source>
        <dbReference type="Google" id="ProtNLM"/>
    </source>
</evidence>
<evidence type="ECO:0000313" key="2">
    <source>
        <dbReference type="Proteomes" id="UP000297734"/>
    </source>
</evidence>
<dbReference type="Proteomes" id="UP000297734">
    <property type="component" value="Unassembled WGS sequence"/>
</dbReference>
<protein>
    <recommendedName>
        <fullName evidence="3">BrnA antitoxin of type II toxin-antitoxin system</fullName>
    </recommendedName>
</protein>
<accession>A0A4Z0AWA0</accession>
<comment type="caution">
    <text evidence="1">The sequence shown here is derived from an EMBL/GenBank/DDBJ whole genome shotgun (WGS) entry which is preliminary data.</text>
</comment>